<reference evidence="2" key="1">
    <citation type="submission" date="2018-05" db="EMBL/GenBank/DDBJ databases">
        <authorList>
            <person name="Lanie J.A."/>
            <person name="Ng W.-L."/>
            <person name="Kazmierczak K.M."/>
            <person name="Andrzejewski T.M."/>
            <person name="Davidsen T.M."/>
            <person name="Wayne K.J."/>
            <person name="Tettelin H."/>
            <person name="Glass J.I."/>
            <person name="Rusch D."/>
            <person name="Podicherti R."/>
            <person name="Tsui H.-C.T."/>
            <person name="Winkler M.E."/>
        </authorList>
    </citation>
    <scope>NUCLEOTIDE SEQUENCE</scope>
</reference>
<accession>A0A382HV54</accession>
<organism evidence="2">
    <name type="scientific">marine metagenome</name>
    <dbReference type="NCBI Taxonomy" id="408172"/>
    <lineage>
        <taxon>unclassified sequences</taxon>
        <taxon>metagenomes</taxon>
        <taxon>ecological metagenomes</taxon>
    </lineage>
</organism>
<name>A0A382HV54_9ZZZZ</name>
<gene>
    <name evidence="2" type="ORF">METZ01_LOCUS243661</name>
</gene>
<dbReference type="AlphaFoldDB" id="A0A382HV54"/>
<feature type="region of interest" description="Disordered" evidence="1">
    <location>
        <begin position="1"/>
        <end position="39"/>
    </location>
</feature>
<evidence type="ECO:0000256" key="1">
    <source>
        <dbReference type="SAM" id="MobiDB-lite"/>
    </source>
</evidence>
<evidence type="ECO:0000313" key="2">
    <source>
        <dbReference type="EMBL" id="SVB90807.1"/>
    </source>
</evidence>
<protein>
    <submittedName>
        <fullName evidence="2">Uncharacterized protein</fullName>
    </submittedName>
</protein>
<dbReference type="EMBL" id="UINC01063308">
    <property type="protein sequence ID" value="SVB90807.1"/>
    <property type="molecule type" value="Genomic_DNA"/>
</dbReference>
<sequence length="264" mass="29382">MARTPWGEPDLQGVWTSATLTPLERPRRLAEQSELTGEEAAAMERQTIESRAASDGKSAPGSVGGYNQVWMDAGTAITDSRRTSLIVDPADGVIPWVPGAQDAYDREVARYGVGPFDSWTDMDTGERCITDGLPNMVPLQPYNMNLQVLQTPGEVVMLHEMYHELRVIPIADRPLTGIAQWTGEARGHWEGDTLVVETINFVDKPDAFWSSPWRKARSSLRLVERFTRTGPQSIEYTFTMEDPEVFSQPWTVSAPMTTDHASRG</sequence>
<feature type="non-terminal residue" evidence="2">
    <location>
        <position position="264"/>
    </location>
</feature>
<proteinExistence type="predicted"/>